<feature type="domain" description="RRM" evidence="3">
    <location>
        <begin position="1"/>
        <end position="79"/>
    </location>
</feature>
<dbReference type="SMART" id="SM00360">
    <property type="entry name" value="RRM"/>
    <property type="match status" value="1"/>
</dbReference>
<dbReference type="InterPro" id="IPR000504">
    <property type="entry name" value="RRM_dom"/>
</dbReference>
<dbReference type="PROSITE" id="PS50102">
    <property type="entry name" value="RRM"/>
    <property type="match status" value="1"/>
</dbReference>
<protein>
    <submittedName>
        <fullName evidence="4">RNA-binding protein</fullName>
    </submittedName>
</protein>
<dbReference type="EMBL" id="SRMO01000021">
    <property type="protein sequence ID" value="TGG96302.1"/>
    <property type="molecule type" value="Genomic_DNA"/>
</dbReference>
<name>A0A524RQZ4_9CHRO</name>
<accession>A0A524RQZ4</accession>
<reference evidence="4 5" key="1">
    <citation type="journal article" date="2019" name="mSystems">
        <title>Life at home and on the roam: Genomic adaptions reflect the dual lifestyle of an intracellular, facultative symbiont.</title>
        <authorList>
            <person name="Burgsdorf I."/>
        </authorList>
    </citation>
    <scope>NUCLEOTIDE SEQUENCE [LARGE SCALE GENOMIC DNA]</scope>
    <source>
        <strain evidence="4">277cV</strain>
    </source>
</reference>
<organism evidence="4 5">
    <name type="scientific">Aphanocapsa feldmannii 277cV</name>
    <dbReference type="NCBI Taxonomy" id="2507553"/>
    <lineage>
        <taxon>Bacteria</taxon>
        <taxon>Bacillati</taxon>
        <taxon>Cyanobacteriota</taxon>
        <taxon>Cyanophyceae</taxon>
        <taxon>Oscillatoriophycideae</taxon>
        <taxon>Chroococcales</taxon>
        <taxon>Microcystaceae</taxon>
        <taxon>Aphanocapsa</taxon>
    </lineage>
</organism>
<evidence type="ECO:0000256" key="2">
    <source>
        <dbReference type="SAM" id="MobiDB-lite"/>
    </source>
</evidence>
<evidence type="ECO:0000256" key="1">
    <source>
        <dbReference type="ARBA" id="ARBA00022884"/>
    </source>
</evidence>
<dbReference type="GO" id="GO:0003723">
    <property type="term" value="F:RNA binding"/>
    <property type="evidence" value="ECO:0007669"/>
    <property type="project" value="UniProtKB-KW"/>
</dbReference>
<evidence type="ECO:0000313" key="4">
    <source>
        <dbReference type="EMBL" id="TGG96302.1"/>
    </source>
</evidence>
<dbReference type="Proteomes" id="UP000317990">
    <property type="component" value="Unassembled WGS sequence"/>
</dbReference>
<dbReference type="Pfam" id="PF00076">
    <property type="entry name" value="RRM_1"/>
    <property type="match status" value="1"/>
</dbReference>
<dbReference type="SUPFAM" id="SSF54928">
    <property type="entry name" value="RNA-binding domain, RBD"/>
    <property type="match status" value="1"/>
</dbReference>
<dbReference type="Gene3D" id="3.30.70.330">
    <property type="match status" value="1"/>
</dbReference>
<dbReference type="InterPro" id="IPR035979">
    <property type="entry name" value="RBD_domain_sf"/>
</dbReference>
<dbReference type="AlphaFoldDB" id="A0A524RQZ4"/>
<gene>
    <name evidence="4" type="ORF">ERJ67_00935</name>
</gene>
<dbReference type="InterPro" id="IPR052462">
    <property type="entry name" value="SLIRP/GR-RBP-like"/>
</dbReference>
<feature type="compositionally biased region" description="Gly residues" evidence="2">
    <location>
        <begin position="81"/>
        <end position="113"/>
    </location>
</feature>
<comment type="caution">
    <text evidence="4">The sequence shown here is derived from an EMBL/GenBank/DDBJ whole genome shotgun (WGS) entry which is preliminary data.</text>
</comment>
<dbReference type="InterPro" id="IPR012677">
    <property type="entry name" value="Nucleotide-bd_a/b_plait_sf"/>
</dbReference>
<proteinExistence type="predicted"/>
<feature type="region of interest" description="Disordered" evidence="2">
    <location>
        <begin position="73"/>
        <end position="113"/>
    </location>
</feature>
<evidence type="ECO:0000313" key="5">
    <source>
        <dbReference type="Proteomes" id="UP000317990"/>
    </source>
</evidence>
<sequence length="113" mass="11881">MSIFVGNLSFDAEKEDVMDLFSHYGEVARCTLPLDRETGRKRGFAFVDMADESTEQAAIDDLQEVEWMGRAIRVRKAEPRSGGGGGGGGRGGRSGGRGGAGGGRGSYGGGYED</sequence>
<evidence type="ECO:0000259" key="3">
    <source>
        <dbReference type="PROSITE" id="PS50102"/>
    </source>
</evidence>
<keyword evidence="1" id="KW-0694">RNA-binding</keyword>
<dbReference type="PANTHER" id="PTHR48027">
    <property type="entry name" value="HETEROGENEOUS NUCLEAR RIBONUCLEOPROTEIN 87F-RELATED"/>
    <property type="match status" value="1"/>
</dbReference>